<dbReference type="Proteomes" id="UP001317259">
    <property type="component" value="Unassembled WGS sequence"/>
</dbReference>
<dbReference type="SMART" id="SM00387">
    <property type="entry name" value="HATPase_c"/>
    <property type="match status" value="1"/>
</dbReference>
<dbReference type="EMBL" id="JAKRKC020000001">
    <property type="protein sequence ID" value="MCK2215788.1"/>
    <property type="molecule type" value="Genomic_DNA"/>
</dbReference>
<accession>A0ABT0FV54</accession>
<evidence type="ECO:0000256" key="2">
    <source>
        <dbReference type="ARBA" id="ARBA00012438"/>
    </source>
</evidence>
<dbReference type="EC" id="2.7.13.3" evidence="2"/>
<dbReference type="CDD" id="cd06225">
    <property type="entry name" value="HAMP"/>
    <property type="match status" value="1"/>
</dbReference>
<keyword evidence="12" id="KW-1185">Reference proteome</keyword>
<dbReference type="Pfam" id="PF00512">
    <property type="entry name" value="HisKA"/>
    <property type="match status" value="1"/>
</dbReference>
<dbReference type="RefSeq" id="WP_242380973.1">
    <property type="nucleotide sequence ID" value="NZ_JAKRKC020000001.1"/>
</dbReference>
<dbReference type="InterPro" id="IPR005467">
    <property type="entry name" value="His_kinase_dom"/>
</dbReference>
<dbReference type="Pfam" id="PF02518">
    <property type="entry name" value="HATPase_c"/>
    <property type="match status" value="1"/>
</dbReference>
<keyword evidence="4" id="KW-0808">Transferase</keyword>
<gene>
    <name evidence="11" type="ORF">MF672_018605</name>
</gene>
<dbReference type="InterPro" id="IPR003660">
    <property type="entry name" value="HAMP_dom"/>
</dbReference>
<keyword evidence="8" id="KW-0902">Two-component regulatory system</keyword>
<dbReference type="InterPro" id="IPR003661">
    <property type="entry name" value="HisK_dim/P_dom"/>
</dbReference>
<evidence type="ECO:0000259" key="9">
    <source>
        <dbReference type="PROSITE" id="PS50109"/>
    </source>
</evidence>
<protein>
    <recommendedName>
        <fullName evidence="2">histidine kinase</fullName>
        <ecNumber evidence="2">2.7.13.3</ecNumber>
    </recommendedName>
</protein>
<evidence type="ECO:0000313" key="11">
    <source>
        <dbReference type="EMBL" id="MCK2215788.1"/>
    </source>
</evidence>
<dbReference type="Pfam" id="PF00672">
    <property type="entry name" value="HAMP"/>
    <property type="match status" value="1"/>
</dbReference>
<dbReference type="InterPro" id="IPR003594">
    <property type="entry name" value="HATPase_dom"/>
</dbReference>
<dbReference type="SMART" id="SM00388">
    <property type="entry name" value="HisKA"/>
    <property type="match status" value="1"/>
</dbReference>
<dbReference type="InterPro" id="IPR050428">
    <property type="entry name" value="TCS_sensor_his_kinase"/>
</dbReference>
<comment type="catalytic activity">
    <reaction evidence="1">
        <text>ATP + protein L-histidine = ADP + protein N-phospho-L-histidine.</text>
        <dbReference type="EC" id="2.7.13.3"/>
    </reaction>
</comment>
<dbReference type="SMART" id="SM00304">
    <property type="entry name" value="HAMP"/>
    <property type="match status" value="1"/>
</dbReference>
<evidence type="ECO:0000256" key="8">
    <source>
        <dbReference type="ARBA" id="ARBA00023012"/>
    </source>
</evidence>
<name>A0ABT0FV54_9ACTN</name>
<keyword evidence="6 11" id="KW-0418">Kinase</keyword>
<keyword evidence="7" id="KW-0472">Membrane</keyword>
<dbReference type="PROSITE" id="PS50109">
    <property type="entry name" value="HIS_KIN"/>
    <property type="match status" value="1"/>
</dbReference>
<evidence type="ECO:0000256" key="4">
    <source>
        <dbReference type="ARBA" id="ARBA00022679"/>
    </source>
</evidence>
<reference evidence="11 12" key="1">
    <citation type="submission" date="2022-04" db="EMBL/GenBank/DDBJ databases">
        <title>Genome draft of Actinomadura sp. ATCC 31491.</title>
        <authorList>
            <person name="Shi X."/>
            <person name="Du Y."/>
        </authorList>
    </citation>
    <scope>NUCLEOTIDE SEQUENCE [LARGE SCALE GENOMIC DNA]</scope>
    <source>
        <strain evidence="11 12">ATCC 31491</strain>
    </source>
</reference>
<feature type="domain" description="Histidine kinase" evidence="9">
    <location>
        <begin position="238"/>
        <end position="436"/>
    </location>
</feature>
<comment type="caution">
    <text evidence="11">The sequence shown here is derived from an EMBL/GenBank/DDBJ whole genome shotgun (WGS) entry which is preliminary data.</text>
</comment>
<dbReference type="PROSITE" id="PS50885">
    <property type="entry name" value="HAMP"/>
    <property type="match status" value="1"/>
</dbReference>
<evidence type="ECO:0000256" key="6">
    <source>
        <dbReference type="ARBA" id="ARBA00022777"/>
    </source>
</evidence>
<keyword evidence="7" id="KW-1133">Transmembrane helix</keyword>
<evidence type="ECO:0000256" key="5">
    <source>
        <dbReference type="ARBA" id="ARBA00022692"/>
    </source>
</evidence>
<evidence type="ECO:0000256" key="1">
    <source>
        <dbReference type="ARBA" id="ARBA00000085"/>
    </source>
</evidence>
<evidence type="ECO:0000256" key="3">
    <source>
        <dbReference type="ARBA" id="ARBA00022553"/>
    </source>
</evidence>
<organism evidence="11 12">
    <name type="scientific">Actinomadura luzonensis</name>
    <dbReference type="NCBI Taxonomy" id="2805427"/>
    <lineage>
        <taxon>Bacteria</taxon>
        <taxon>Bacillati</taxon>
        <taxon>Actinomycetota</taxon>
        <taxon>Actinomycetes</taxon>
        <taxon>Streptosporangiales</taxon>
        <taxon>Thermomonosporaceae</taxon>
        <taxon>Actinomadura</taxon>
    </lineage>
</organism>
<evidence type="ECO:0000259" key="10">
    <source>
        <dbReference type="PROSITE" id="PS50885"/>
    </source>
</evidence>
<sequence length="436" mass="45501">MRGSPSRPRSLRWRVLTAISVVAAVTVTMFAVPLAIAVRDLYRNETVTALGRDATWIAAALPDENLERRRTVRLPAQVPAGLVVGVYSPAGRLLYGQGPAYSAVAARAGDGHPHDGREGGFLLASAPVPAEGGQAGVVRVGTPYAQVGERVDRAWLAMAGLALLAIALAAAFALRQSARLAAPLEQLTRAAQALGEGDFSIRPPRSDITEADAAGRALAATAGRLGEVLERERSFSANVSHQLRTQLTGLLLGLDAALARPGADLSAAIEVAVQRGERLRTVIDDLVGLARDTRTGSTPLDVPALLEEVRLDWHGPLAARGRGLHVTVPPDLPTVAASAPAVRQILRVLVDNALAHGEGEVSVDASAVGDALAIDVTDQGKGIDEDRDPFARRAGGDGHGIGLALARSLAEAEAGRLVLRRRSPPVFSLLLSPPAQ</sequence>
<keyword evidence="3" id="KW-0597">Phosphoprotein</keyword>
<feature type="domain" description="HAMP" evidence="10">
    <location>
        <begin position="178"/>
        <end position="230"/>
    </location>
</feature>
<dbReference type="GO" id="GO:0016301">
    <property type="term" value="F:kinase activity"/>
    <property type="evidence" value="ECO:0007669"/>
    <property type="project" value="UniProtKB-KW"/>
</dbReference>
<evidence type="ECO:0000313" key="12">
    <source>
        <dbReference type="Proteomes" id="UP001317259"/>
    </source>
</evidence>
<dbReference type="PANTHER" id="PTHR45436:SF5">
    <property type="entry name" value="SENSOR HISTIDINE KINASE TRCS"/>
    <property type="match status" value="1"/>
</dbReference>
<proteinExistence type="predicted"/>
<evidence type="ECO:0000256" key="7">
    <source>
        <dbReference type="ARBA" id="ARBA00022989"/>
    </source>
</evidence>
<dbReference type="PANTHER" id="PTHR45436">
    <property type="entry name" value="SENSOR HISTIDINE KINASE YKOH"/>
    <property type="match status" value="1"/>
</dbReference>
<keyword evidence="5" id="KW-0812">Transmembrane</keyword>